<dbReference type="HAMAP" id="MF_00050">
    <property type="entry name" value="EF_Ts"/>
    <property type="match status" value="1"/>
</dbReference>
<dbReference type="PROSITE" id="PS01127">
    <property type="entry name" value="EF_TS_2"/>
    <property type="match status" value="1"/>
</dbReference>
<protein>
    <recommendedName>
        <fullName evidence="5">Elongation factor Ts, mitochondrial</fullName>
        <shortName evidence="5">EF-Ts</shortName>
        <shortName evidence="5">EF-TsMt</shortName>
    </recommendedName>
</protein>
<dbReference type="FunFam" id="1.10.8.10:FF:000031">
    <property type="entry name" value="Elongation factor Ts, mitochondrial"/>
    <property type="match status" value="1"/>
</dbReference>
<dbReference type="InterPro" id="IPR014039">
    <property type="entry name" value="Transl_elong_EFTs/EF1B_dimer"/>
</dbReference>
<evidence type="ECO:0000313" key="7">
    <source>
        <dbReference type="EMBL" id="AFP06634.1"/>
    </source>
</evidence>
<keyword evidence="3 5" id="KW-0648">Protein biosynthesis</keyword>
<dbReference type="FunFam" id="3.30.479.20:FF:000007">
    <property type="entry name" value="Elongation factor Ts, mitochondrial"/>
    <property type="match status" value="1"/>
</dbReference>
<organism evidence="7">
    <name type="scientific">Callorhinchus milii</name>
    <name type="common">Ghost shark</name>
    <dbReference type="NCBI Taxonomy" id="7868"/>
    <lineage>
        <taxon>Eukaryota</taxon>
        <taxon>Metazoa</taxon>
        <taxon>Chordata</taxon>
        <taxon>Craniata</taxon>
        <taxon>Vertebrata</taxon>
        <taxon>Chondrichthyes</taxon>
        <taxon>Holocephali</taxon>
        <taxon>Chimaeriformes</taxon>
        <taxon>Callorhinchidae</taxon>
        <taxon>Callorhinchus</taxon>
    </lineage>
</organism>
<dbReference type="InterPro" id="IPR036402">
    <property type="entry name" value="EF-Ts_dimer_sf"/>
</dbReference>
<dbReference type="SUPFAM" id="SSF46934">
    <property type="entry name" value="UBA-like"/>
    <property type="match status" value="1"/>
</dbReference>
<dbReference type="GO" id="GO:0070125">
    <property type="term" value="P:mitochondrial translational elongation"/>
    <property type="evidence" value="ECO:0007669"/>
    <property type="project" value="TreeGrafter"/>
</dbReference>
<evidence type="ECO:0000256" key="1">
    <source>
        <dbReference type="ARBA" id="ARBA00005532"/>
    </source>
</evidence>
<dbReference type="SUPFAM" id="SSF54713">
    <property type="entry name" value="Elongation factor Ts (EF-Ts), dimerisation domain"/>
    <property type="match status" value="2"/>
</dbReference>
<evidence type="ECO:0000256" key="5">
    <source>
        <dbReference type="HAMAP-Rule" id="MF_03135"/>
    </source>
</evidence>
<dbReference type="InterPro" id="IPR001816">
    <property type="entry name" value="Transl_elong_EFTs/EF1B"/>
</dbReference>
<keyword evidence="4 5" id="KW-0496">Mitochondrion</keyword>
<evidence type="ECO:0000256" key="4">
    <source>
        <dbReference type="ARBA" id="ARBA00023128"/>
    </source>
</evidence>
<dbReference type="PROSITE" id="PS01126">
    <property type="entry name" value="EF_TS_1"/>
    <property type="match status" value="1"/>
</dbReference>
<dbReference type="Gene3D" id="1.10.8.10">
    <property type="entry name" value="DNA helicase RuvA subunit, C-terminal domain"/>
    <property type="match status" value="1"/>
</dbReference>
<dbReference type="GO" id="GO:0003746">
    <property type="term" value="F:translation elongation factor activity"/>
    <property type="evidence" value="ECO:0007669"/>
    <property type="project" value="UniProtKB-UniRule"/>
</dbReference>
<gene>
    <name evidence="5" type="primary">TSFM</name>
</gene>
<comment type="function">
    <text evidence="5">Associates with the EF-Tu.GDP complex and induces the exchange of GDP to GTP. It remains bound to the aminoacyl-tRNA.EF-Tu.GTP complex up to the GTP hydrolysis stage on the ribosome.</text>
</comment>
<dbReference type="Pfam" id="PF00889">
    <property type="entry name" value="EF_TS"/>
    <property type="match status" value="1"/>
</dbReference>
<dbReference type="Gene3D" id="3.30.479.20">
    <property type="entry name" value="Elongation factor Ts, dimerisation domain"/>
    <property type="match status" value="2"/>
</dbReference>
<dbReference type="CDD" id="cd14275">
    <property type="entry name" value="UBA_EF-Ts"/>
    <property type="match status" value="1"/>
</dbReference>
<dbReference type="EMBL" id="JW874117">
    <property type="protein sequence ID" value="AFP06634.1"/>
    <property type="molecule type" value="mRNA"/>
</dbReference>
<proteinExistence type="evidence at transcript level"/>
<reference evidence="7" key="1">
    <citation type="journal article" date="2014" name="Nature">
        <title>Elephant shark genome provides unique insights into gnathostome evolution.</title>
        <authorList>
            <consortium name="International Elephant Shark Genome Sequencing Consortium"/>
            <person name="Venkatesh B."/>
            <person name="Lee A.P."/>
            <person name="Ravi V."/>
            <person name="Maurya A.K."/>
            <person name="Lian M.M."/>
            <person name="Swann J.B."/>
            <person name="Ohta Y."/>
            <person name="Flajnik M.F."/>
            <person name="Sutoh Y."/>
            <person name="Kasahara M."/>
            <person name="Hoon S."/>
            <person name="Gangu V."/>
            <person name="Roy S.W."/>
            <person name="Irimia M."/>
            <person name="Korzh V."/>
            <person name="Kondrychyn I."/>
            <person name="Lim Z.W."/>
            <person name="Tay B.H."/>
            <person name="Tohari S."/>
            <person name="Kong K.W."/>
            <person name="Ho S."/>
            <person name="Lorente-Galdos B."/>
            <person name="Quilez J."/>
            <person name="Marques-Bonet T."/>
            <person name="Raney B.J."/>
            <person name="Ingham P.W."/>
            <person name="Tay A."/>
            <person name="Hillier L.W."/>
            <person name="Minx P."/>
            <person name="Boehm T."/>
            <person name="Wilson R.K."/>
            <person name="Brenner S."/>
            <person name="Warren W.C."/>
        </authorList>
    </citation>
    <scope>NUCLEOTIDE SEQUENCE</scope>
    <source>
        <tissue evidence="7">Intestine</tissue>
    </source>
</reference>
<dbReference type="InterPro" id="IPR018101">
    <property type="entry name" value="Transl_elong_Ts_CS"/>
</dbReference>
<evidence type="ECO:0000256" key="2">
    <source>
        <dbReference type="ARBA" id="ARBA00022768"/>
    </source>
</evidence>
<dbReference type="PANTHER" id="PTHR11741:SF0">
    <property type="entry name" value="ELONGATION FACTOR TS, MITOCHONDRIAL"/>
    <property type="match status" value="1"/>
</dbReference>
<dbReference type="PANTHER" id="PTHR11741">
    <property type="entry name" value="ELONGATION FACTOR TS"/>
    <property type="match status" value="1"/>
</dbReference>
<dbReference type="Pfam" id="PF25025">
    <property type="entry name" value="EF-Ts_N"/>
    <property type="match status" value="1"/>
</dbReference>
<evidence type="ECO:0000256" key="3">
    <source>
        <dbReference type="ARBA" id="ARBA00022917"/>
    </source>
</evidence>
<comment type="subcellular location">
    <subcellularLocation>
        <location evidence="5">Mitochondrion</location>
    </subcellularLocation>
</comment>
<name>V9L421_CALMI</name>
<dbReference type="InterPro" id="IPR009060">
    <property type="entry name" value="UBA-like_sf"/>
</dbReference>
<evidence type="ECO:0000259" key="6">
    <source>
        <dbReference type="Pfam" id="PF00889"/>
    </source>
</evidence>
<comment type="similarity">
    <text evidence="1 5">Belongs to the EF-Ts family.</text>
</comment>
<dbReference type="AlphaFoldDB" id="V9L421"/>
<sequence>MAFAFGCRCGPLPGLTRGAAQVLAEPLHSSGMRLMATNKELLMKLRRKTGYSFTNCKKALEKFCSDLSQAEDWLHEEAHREGWSKATKLQGRRAQEGLIGLLRDRSSAVLVEVNCETDFVARTVRFQQLVHQVAQVALTHCGCAVPALTGPGSYTKTSLTPEELARLSSSPELPPLADQLAMAIGKLGENMLIRRAAWVSVPPDCHIGCYVHGAEPSSSPAPGLAHTAFGRYGALVVCRGPGTVGKAGLAELGRRLGQHVVGMSPLSVGSPLDPPGDDTETRMLAQPFLLDPGLTVSQYLTTSGVAIIDFIRFECGEETERA</sequence>
<dbReference type="GO" id="GO:0005739">
    <property type="term" value="C:mitochondrion"/>
    <property type="evidence" value="ECO:0007669"/>
    <property type="project" value="UniProtKB-SubCell"/>
</dbReference>
<keyword evidence="2 5" id="KW-0251">Elongation factor</keyword>
<feature type="domain" description="Translation elongation factor EFTs/EF1B dimerisation" evidence="6">
    <location>
        <begin position="108"/>
        <end position="268"/>
    </location>
</feature>
<accession>V9L421</accession>